<evidence type="ECO:0000313" key="2">
    <source>
        <dbReference type="EMBL" id="KAB6078146.1"/>
    </source>
</evidence>
<evidence type="ECO:0000256" key="1">
    <source>
        <dbReference type="SAM" id="SignalP"/>
    </source>
</evidence>
<proteinExistence type="predicted"/>
<dbReference type="EMBL" id="QRYV01000019">
    <property type="protein sequence ID" value="RGV15102.1"/>
    <property type="molecule type" value="Genomic_DNA"/>
</dbReference>
<accession>A0A412VZ13</accession>
<dbReference type="Proteomes" id="UP000434604">
    <property type="component" value="Unassembled WGS sequence"/>
</dbReference>
<evidence type="ECO:0000313" key="8">
    <source>
        <dbReference type="Proteomes" id="UP000283369"/>
    </source>
</evidence>
<keyword evidence="1" id="KW-0732">Signal</keyword>
<protein>
    <submittedName>
        <fullName evidence="5">NVEALA domain-containing protein</fullName>
    </submittedName>
</protein>
<reference evidence="5" key="3">
    <citation type="submission" date="2023-08" db="EMBL/GenBank/DDBJ databases">
        <title>Mucin Metabolism Genes Underlie the Key Renovations of Bacteroides xylanisolvens Genomes in Captive Great Apes.</title>
        <authorList>
            <person name="Nishida A.H."/>
        </authorList>
    </citation>
    <scope>NUCLEOTIDE SEQUENCE</scope>
    <source>
        <strain evidence="5">P13.H9</strain>
    </source>
</reference>
<keyword evidence="10" id="KW-1185">Reference proteome</keyword>
<dbReference type="EMBL" id="WDER01000111">
    <property type="protein sequence ID" value="KAB6078146.1"/>
    <property type="molecule type" value="Genomic_DNA"/>
</dbReference>
<evidence type="ECO:0000313" key="9">
    <source>
        <dbReference type="Proteomes" id="UP000434604"/>
    </source>
</evidence>
<organism evidence="7 8">
    <name type="scientific">Bacteroides xylanisolvens</name>
    <dbReference type="NCBI Taxonomy" id="371601"/>
    <lineage>
        <taxon>Bacteria</taxon>
        <taxon>Pseudomonadati</taxon>
        <taxon>Bacteroidota</taxon>
        <taxon>Bacteroidia</taxon>
        <taxon>Bacteroidales</taxon>
        <taxon>Bacteroidaceae</taxon>
        <taxon>Bacteroides</taxon>
    </lineage>
</organism>
<feature type="chain" id="PRO_5044602207" evidence="1">
    <location>
        <begin position="23"/>
        <end position="74"/>
    </location>
</feature>
<dbReference type="Proteomes" id="UP001198461">
    <property type="component" value="Unassembled WGS sequence"/>
</dbReference>
<comment type="caution">
    <text evidence="7">The sequence shown here is derived from an EMBL/GenBank/DDBJ whole genome shotgun (WGS) entry which is preliminary data.</text>
</comment>
<dbReference type="EMBL" id="WDED01000067">
    <property type="protein sequence ID" value="KAB6139214.1"/>
    <property type="molecule type" value="Genomic_DNA"/>
</dbReference>
<dbReference type="Proteomes" id="UP000474077">
    <property type="component" value="Unassembled WGS sequence"/>
</dbReference>
<sequence length="74" mass="8199">MKKLLFFSILMMAVLSVNYSLKEPRVNTLLLDNIEALAADEQDVPTNCWGSGSVDCPVTKVKVEYVATGYSLEK</sequence>
<evidence type="ECO:0000313" key="5">
    <source>
        <dbReference type="EMBL" id="MCA4702233.1"/>
    </source>
</evidence>
<reference evidence="9 10" key="2">
    <citation type="journal article" date="2019" name="Nat. Med.">
        <title>A library of human gut bacterial isolates paired with longitudinal multiomics data enables mechanistic microbiome research.</title>
        <authorList>
            <person name="Poyet M."/>
            <person name="Groussin M."/>
            <person name="Gibbons S.M."/>
            <person name="Avila-Pacheco J."/>
            <person name="Jiang X."/>
            <person name="Kearney S.M."/>
            <person name="Perrotta A.R."/>
            <person name="Berdy B."/>
            <person name="Zhao S."/>
            <person name="Lieberman T.D."/>
            <person name="Swanson P.K."/>
            <person name="Smith M."/>
            <person name="Roesemann S."/>
            <person name="Alexander J.E."/>
            <person name="Rich S.A."/>
            <person name="Livny J."/>
            <person name="Vlamakis H."/>
            <person name="Clish C."/>
            <person name="Bullock K."/>
            <person name="Deik A."/>
            <person name="Scott J."/>
            <person name="Pierce K.A."/>
            <person name="Xavier R.J."/>
            <person name="Alm E.J."/>
        </authorList>
    </citation>
    <scope>NUCLEOTIDE SEQUENCE [LARGE SCALE GENOMIC DNA]</scope>
    <source>
        <strain evidence="4 9">BIOML-A58</strain>
        <strain evidence="2 11">BIOML-A73</strain>
        <strain evidence="3 10">BIOML-A74</strain>
    </source>
</reference>
<evidence type="ECO:0000313" key="11">
    <source>
        <dbReference type="Proteomes" id="UP000474077"/>
    </source>
</evidence>
<dbReference type="EMBL" id="JAIWYE010000002">
    <property type="protein sequence ID" value="MCA4702233.1"/>
    <property type="molecule type" value="Genomic_DNA"/>
</dbReference>
<evidence type="ECO:0000313" key="10">
    <source>
        <dbReference type="Proteomes" id="UP000435059"/>
    </source>
</evidence>
<reference evidence="7 8" key="1">
    <citation type="submission" date="2018-08" db="EMBL/GenBank/DDBJ databases">
        <title>A genome reference for cultivated species of the human gut microbiota.</title>
        <authorList>
            <person name="Zou Y."/>
            <person name="Xue W."/>
            <person name="Luo G."/>
        </authorList>
    </citation>
    <scope>NUCLEOTIDE SEQUENCE [LARGE SCALE GENOMIC DNA]</scope>
    <source>
        <strain evidence="7 8">AF14-7</strain>
    </source>
</reference>
<dbReference type="EMBL" id="WDES01000032">
    <property type="protein sequence ID" value="KAB6084986.1"/>
    <property type="molecule type" value="Genomic_DNA"/>
</dbReference>
<feature type="signal peptide" evidence="1">
    <location>
        <begin position="1"/>
        <end position="22"/>
    </location>
</feature>
<dbReference type="Proteomes" id="UP000435059">
    <property type="component" value="Unassembled WGS sequence"/>
</dbReference>
<dbReference type="Proteomes" id="UP000283369">
    <property type="component" value="Unassembled WGS sequence"/>
</dbReference>
<evidence type="ECO:0000313" key="6">
    <source>
        <dbReference type="EMBL" id="RGV15102.1"/>
    </source>
</evidence>
<dbReference type="AlphaFoldDB" id="A0A412VZ13"/>
<evidence type="ECO:0000313" key="3">
    <source>
        <dbReference type="EMBL" id="KAB6084986.1"/>
    </source>
</evidence>
<evidence type="ECO:0000313" key="4">
    <source>
        <dbReference type="EMBL" id="KAB6139214.1"/>
    </source>
</evidence>
<dbReference type="EMBL" id="QRYV01000019">
    <property type="protein sequence ID" value="RGV15109.1"/>
    <property type="molecule type" value="Genomic_DNA"/>
</dbReference>
<dbReference type="RefSeq" id="WP_004312293.1">
    <property type="nucleotide sequence ID" value="NZ_CP042282.1"/>
</dbReference>
<gene>
    <name evidence="6" type="ORF">DWW25_09555</name>
    <name evidence="7" type="ORF">DWW25_09600</name>
    <name evidence="4" type="ORF">GA398_24870</name>
    <name evidence="2" type="ORF">GA560_23750</name>
    <name evidence="3" type="ORF">GA574_17345</name>
    <name evidence="5" type="ORF">LD004_01175</name>
</gene>
<name>A0A412VZ13_9BACE</name>
<evidence type="ECO:0000313" key="7">
    <source>
        <dbReference type="EMBL" id="RGV15109.1"/>
    </source>
</evidence>